<dbReference type="OrthoDB" id="2432222at2759"/>
<organism evidence="2 3">
    <name type="scientific">Linnemannia schmuckeri</name>
    <dbReference type="NCBI Taxonomy" id="64567"/>
    <lineage>
        <taxon>Eukaryota</taxon>
        <taxon>Fungi</taxon>
        <taxon>Fungi incertae sedis</taxon>
        <taxon>Mucoromycota</taxon>
        <taxon>Mortierellomycotina</taxon>
        <taxon>Mortierellomycetes</taxon>
        <taxon>Mortierellales</taxon>
        <taxon>Mortierellaceae</taxon>
        <taxon>Linnemannia</taxon>
    </lineage>
</organism>
<dbReference type="AlphaFoldDB" id="A0A9P5V778"/>
<dbReference type="SUPFAM" id="SSF81383">
    <property type="entry name" value="F-box domain"/>
    <property type="match status" value="1"/>
</dbReference>
<evidence type="ECO:0000313" key="2">
    <source>
        <dbReference type="EMBL" id="KAF9142023.1"/>
    </source>
</evidence>
<protein>
    <recommendedName>
        <fullName evidence="1">F-box domain-containing protein</fullName>
    </recommendedName>
</protein>
<dbReference type="SUPFAM" id="SSF52047">
    <property type="entry name" value="RNI-like"/>
    <property type="match status" value="1"/>
</dbReference>
<proteinExistence type="predicted"/>
<evidence type="ECO:0000313" key="3">
    <source>
        <dbReference type="Proteomes" id="UP000748756"/>
    </source>
</evidence>
<dbReference type="Gene3D" id="1.20.1280.50">
    <property type="match status" value="1"/>
</dbReference>
<dbReference type="CDD" id="cd09917">
    <property type="entry name" value="F-box_SF"/>
    <property type="match status" value="1"/>
</dbReference>
<dbReference type="Proteomes" id="UP000748756">
    <property type="component" value="Unassembled WGS sequence"/>
</dbReference>
<dbReference type="EMBL" id="JAAAUQ010001186">
    <property type="protein sequence ID" value="KAF9142023.1"/>
    <property type="molecule type" value="Genomic_DNA"/>
</dbReference>
<dbReference type="InterPro" id="IPR032675">
    <property type="entry name" value="LRR_dom_sf"/>
</dbReference>
<dbReference type="Gene3D" id="3.80.10.10">
    <property type="entry name" value="Ribonuclease Inhibitor"/>
    <property type="match status" value="1"/>
</dbReference>
<feature type="domain" description="F-box" evidence="1">
    <location>
        <begin position="8"/>
        <end position="46"/>
    </location>
</feature>
<accession>A0A9P5V778</accession>
<gene>
    <name evidence="2" type="ORF">BG015_001065</name>
</gene>
<evidence type="ECO:0000259" key="1">
    <source>
        <dbReference type="Pfam" id="PF12937"/>
    </source>
</evidence>
<dbReference type="InterPro" id="IPR036047">
    <property type="entry name" value="F-box-like_dom_sf"/>
</dbReference>
<sequence>MTHPLDLPEILLHVASFLDNKDRESCLLVCKAWHQTIVPLIWEKFSLWTYRRETWPSIDTIDRHAHHISTLAYCSNLPHEYFFFPGLRQVRSLSLSFDGLPAGILDSTYWDAVTVIIRQNRGLEILNLNDTWPAINAAEGFWDAVASHSGIRTISVHGGKNMNSPPNGIDRPDHGLWRICRSQLEKLYLTSIFLPANPDALPLGQDMDTTFPRMKKLDLSAVTDANEAENHDASILIGQYAASPNLGQVRALARCPNLQDLRMYFSYTRDCPRDAIVQRFVAGFWPLLARVALIIAGFTDEQLAQIAGSLGAVPVEEFLVPESLFGYQTLAAFEKQNLFESMRKLNIHDLRVLEWAAPESSVVVQTILERCPVLEVFFANYLLASHVAHGQEWAATRMKKLKVDIIIDNDNDNDNKEEMIAEGKKEKKKNKQSREELHVAVFERLGKLHQLDTLILNSRPLTNAVELERRMRLDLRHGLGLLENVGRLEVLSFSNQQVFEEEEVDWIKEHWKKLRHISPFMHPDPERIREISLAMSLAGVDVY</sequence>
<dbReference type="Pfam" id="PF12937">
    <property type="entry name" value="F-box-like"/>
    <property type="match status" value="1"/>
</dbReference>
<dbReference type="InterPro" id="IPR001810">
    <property type="entry name" value="F-box_dom"/>
</dbReference>
<keyword evidence="3" id="KW-1185">Reference proteome</keyword>
<comment type="caution">
    <text evidence="2">The sequence shown here is derived from an EMBL/GenBank/DDBJ whole genome shotgun (WGS) entry which is preliminary data.</text>
</comment>
<name>A0A9P5V778_9FUNG</name>
<reference evidence="2" key="1">
    <citation type="journal article" date="2020" name="Fungal Divers.">
        <title>Resolving the Mortierellaceae phylogeny through synthesis of multi-gene phylogenetics and phylogenomics.</title>
        <authorList>
            <person name="Vandepol N."/>
            <person name="Liber J."/>
            <person name="Desiro A."/>
            <person name="Na H."/>
            <person name="Kennedy M."/>
            <person name="Barry K."/>
            <person name="Grigoriev I.V."/>
            <person name="Miller A.N."/>
            <person name="O'Donnell K."/>
            <person name="Stajich J.E."/>
            <person name="Bonito G."/>
        </authorList>
    </citation>
    <scope>NUCLEOTIDE SEQUENCE</scope>
    <source>
        <strain evidence="2">NRRL 6426</strain>
    </source>
</reference>